<evidence type="ECO:0000256" key="7">
    <source>
        <dbReference type="ARBA" id="ARBA00023136"/>
    </source>
</evidence>
<dbReference type="RefSeq" id="WP_033489857.1">
    <property type="nucleotide sequence ID" value="NZ_JDUE01000001.1"/>
</dbReference>
<dbReference type="GO" id="GO:0005886">
    <property type="term" value="C:plasma membrane"/>
    <property type="evidence" value="ECO:0007669"/>
    <property type="project" value="UniProtKB-SubCell"/>
</dbReference>
<dbReference type="HOGENOM" id="CLU_065777_4_0_11"/>
<keyword evidence="5 8" id="KW-0812">Transmembrane</keyword>
<feature type="transmembrane region" description="Helical" evidence="8">
    <location>
        <begin position="20"/>
        <end position="38"/>
    </location>
</feature>
<comment type="subcellular location">
    <subcellularLocation>
        <location evidence="1">Cell membrane</location>
        <topology evidence="1">Multi-pass membrane protein</topology>
    </subcellularLocation>
</comment>
<name>A0A087VTP6_9BIFI</name>
<evidence type="ECO:0000256" key="5">
    <source>
        <dbReference type="ARBA" id="ARBA00022692"/>
    </source>
</evidence>
<dbReference type="Proteomes" id="UP000028569">
    <property type="component" value="Chromosome"/>
</dbReference>
<dbReference type="AlphaFoldDB" id="A0A087VTP6"/>
<feature type="transmembrane region" description="Helical" evidence="8">
    <location>
        <begin position="50"/>
        <end position="70"/>
    </location>
</feature>
<reference evidence="9 10" key="1">
    <citation type="journal article" date="2014" name="Appl. Environ. Microbiol.">
        <title>Genomic encyclopedia of type strains of the genus Bifidobacterium.</title>
        <authorList>
            <person name="Milani C."/>
            <person name="Lugli G.A."/>
            <person name="Duranti S."/>
            <person name="Turroni F."/>
            <person name="Bottacini F."/>
            <person name="Mangifesta M."/>
            <person name="Sanchez B."/>
            <person name="Viappiani A."/>
            <person name="Mancabelli L."/>
            <person name="Taminiau B."/>
            <person name="Delcenserie V."/>
            <person name="Barrangou R."/>
            <person name="Margolles A."/>
            <person name="van Sinderen D."/>
            <person name="Ventura M."/>
        </authorList>
    </citation>
    <scope>NUCLEOTIDE SEQUENCE [LARGE SCALE GENOMIC DNA]</scope>
    <source>
        <strain evidence="9 10">LMG 11587</strain>
    </source>
</reference>
<dbReference type="OrthoDB" id="3181706at2"/>
<comment type="similarity">
    <text evidence="2">Belongs to the AzlC family.</text>
</comment>
<evidence type="ECO:0000256" key="6">
    <source>
        <dbReference type="ARBA" id="ARBA00022989"/>
    </source>
</evidence>
<protein>
    <submittedName>
        <fullName evidence="9">Putative branched-chain amino acid permease (Azaleucine resistance)</fullName>
    </submittedName>
</protein>
<evidence type="ECO:0000256" key="8">
    <source>
        <dbReference type="SAM" id="Phobius"/>
    </source>
</evidence>
<feature type="transmembrane region" description="Helical" evidence="8">
    <location>
        <begin position="198"/>
        <end position="227"/>
    </location>
</feature>
<dbReference type="KEGG" id="bii:BINDI_0428"/>
<evidence type="ECO:0000256" key="4">
    <source>
        <dbReference type="ARBA" id="ARBA00022475"/>
    </source>
</evidence>
<gene>
    <name evidence="9" type="ORF">BINDI_0428</name>
</gene>
<keyword evidence="3" id="KW-0813">Transport</keyword>
<keyword evidence="4" id="KW-1003">Cell membrane</keyword>
<proteinExistence type="inferred from homology"/>
<evidence type="ECO:0000256" key="3">
    <source>
        <dbReference type="ARBA" id="ARBA00022448"/>
    </source>
</evidence>
<dbReference type="PANTHER" id="PTHR34979">
    <property type="entry name" value="INNER MEMBRANE PROTEIN YGAZ"/>
    <property type="match status" value="1"/>
</dbReference>
<keyword evidence="6 8" id="KW-1133">Transmembrane helix</keyword>
<keyword evidence="7 8" id="KW-0472">Membrane</keyword>
<dbReference type="GO" id="GO:1903785">
    <property type="term" value="P:L-valine transmembrane transport"/>
    <property type="evidence" value="ECO:0007669"/>
    <property type="project" value="TreeGrafter"/>
</dbReference>
<evidence type="ECO:0000313" key="10">
    <source>
        <dbReference type="Proteomes" id="UP000028569"/>
    </source>
</evidence>
<accession>A0A087VTP6</accession>
<dbReference type="Pfam" id="PF03591">
    <property type="entry name" value="AzlC"/>
    <property type="match status" value="1"/>
</dbReference>
<keyword evidence="10" id="KW-1185">Reference proteome</keyword>
<evidence type="ECO:0000256" key="2">
    <source>
        <dbReference type="ARBA" id="ARBA00010735"/>
    </source>
</evidence>
<dbReference type="EMBL" id="CP006018">
    <property type="protein sequence ID" value="AIC91709.1"/>
    <property type="molecule type" value="Genomic_DNA"/>
</dbReference>
<evidence type="ECO:0000313" key="9">
    <source>
        <dbReference type="EMBL" id="AIC91709.1"/>
    </source>
</evidence>
<dbReference type="PANTHER" id="PTHR34979:SF1">
    <property type="entry name" value="INNER MEMBRANE PROTEIN YGAZ"/>
    <property type="match status" value="1"/>
</dbReference>
<organism evidence="9 10">
    <name type="scientific">Bifidobacterium [indicum] DSM 20214 = LMG 11587</name>
    <dbReference type="NCBI Taxonomy" id="1341694"/>
    <lineage>
        <taxon>Bacteria</taxon>
        <taxon>Bacillati</taxon>
        <taxon>Actinomycetota</taxon>
        <taxon>Actinomycetes</taxon>
        <taxon>Bifidobacteriales</taxon>
        <taxon>Bifidobacteriaceae</taxon>
        <taxon>Bifidobacterium</taxon>
    </lineage>
</organism>
<dbReference type="InterPro" id="IPR011606">
    <property type="entry name" value="Brnchd-chn_aa_trnsp_permease"/>
</dbReference>
<feature type="transmembrane region" description="Helical" evidence="8">
    <location>
        <begin position="168"/>
        <end position="186"/>
    </location>
</feature>
<sequence>MKQVREGSAVSKAFRAALPLTLPILAGFLFLGISYGFLMTSKGFPIIYPLAMSALIFAGSMEFVTVELLLSAFDPLGALVLTLMVNARHLFYGLAMLPRFRGTGWKKPYLIFGMCDETFALISSSKEPPGVDRGWFMFFITLLNHAYWVGGAVAGAVLGNLARFDARGLEFVLTAMFAVLFIDQWMRTKTHSPALIGLTASLVCLLVFGPDHFIIPSMVLIVAAFAIADQTLGRHRKDQGDPEETGASA</sequence>
<evidence type="ECO:0000256" key="1">
    <source>
        <dbReference type="ARBA" id="ARBA00004651"/>
    </source>
</evidence>
<feature type="transmembrane region" description="Helical" evidence="8">
    <location>
        <begin position="137"/>
        <end position="161"/>
    </location>
</feature>